<gene>
    <name evidence="1" type="ordered locus">Deima_3284</name>
</gene>
<evidence type="ECO:0000313" key="1">
    <source>
        <dbReference type="EMBL" id="ADV68911.1"/>
    </source>
</evidence>
<dbReference type="HOGENOM" id="CLU_1719344_0_0_0"/>
<organism evidence="1 2">
    <name type="scientific">Deinococcus maricopensis (strain DSM 21211 / LMG 22137 / NRRL B-23946 / LB-34)</name>
    <dbReference type="NCBI Taxonomy" id="709986"/>
    <lineage>
        <taxon>Bacteria</taxon>
        <taxon>Thermotogati</taxon>
        <taxon>Deinococcota</taxon>
        <taxon>Deinococci</taxon>
        <taxon>Deinococcales</taxon>
        <taxon>Deinococcaceae</taxon>
        <taxon>Deinococcus</taxon>
    </lineage>
</organism>
<reference evidence="2" key="2">
    <citation type="submission" date="2011-01" db="EMBL/GenBank/DDBJ databases">
        <title>The complete genome of Deinococcus maricopensis DSM 21211.</title>
        <authorList>
            <consortium name="US DOE Joint Genome Institute (JGI-PGF)"/>
            <person name="Lucas S."/>
            <person name="Copeland A."/>
            <person name="Lapidus A."/>
            <person name="Goodwin L."/>
            <person name="Pitluck S."/>
            <person name="Kyrpides N."/>
            <person name="Mavromatis K."/>
            <person name="Pagani I."/>
            <person name="Ivanova N."/>
            <person name="Ovchinnikova G."/>
            <person name="Zeytun A."/>
            <person name="Detter J.C."/>
            <person name="Han C."/>
            <person name="Land M."/>
            <person name="Hauser L."/>
            <person name="Markowitz V."/>
            <person name="Cheng J.-F."/>
            <person name="Hugenholtz P."/>
            <person name="Woyke T."/>
            <person name="Wu D."/>
            <person name="Pukall R."/>
            <person name="Gehrich-Schroeter G."/>
            <person name="Brambilla E."/>
            <person name="Klenk H.-P."/>
            <person name="Eisen J.A."/>
        </authorList>
    </citation>
    <scope>NUCLEOTIDE SEQUENCE [LARGE SCALE GENOMIC DNA]</scope>
    <source>
        <strain evidence="2">DSM 21211 / LMG 22137 / NRRL B-23946 / LB-34</strain>
    </source>
</reference>
<proteinExistence type="predicted"/>
<dbReference type="KEGG" id="dmr:Deima_3284"/>
<name>E8U4P6_DEIML</name>
<dbReference type="Gene3D" id="1.25.40.10">
    <property type="entry name" value="Tetratricopeptide repeat domain"/>
    <property type="match status" value="1"/>
</dbReference>
<protein>
    <submittedName>
        <fullName evidence="1">Sel1 domain protein repeat-containing protein</fullName>
    </submittedName>
</protein>
<dbReference type="Proteomes" id="UP000008635">
    <property type="component" value="Chromosome"/>
</dbReference>
<evidence type="ECO:0000313" key="2">
    <source>
        <dbReference type="Proteomes" id="UP000008635"/>
    </source>
</evidence>
<reference evidence="1 2" key="1">
    <citation type="journal article" date="2011" name="Stand. Genomic Sci.">
        <title>Complete genome sequence of Deinococcus maricopensis type strain (LB-34).</title>
        <authorList>
            <person name="Pukall R."/>
            <person name="Zeytun A."/>
            <person name="Lucas S."/>
            <person name="Lapidus A."/>
            <person name="Hammon N."/>
            <person name="Deshpande S."/>
            <person name="Nolan M."/>
            <person name="Cheng J.F."/>
            <person name="Pitluck S."/>
            <person name="Liolios K."/>
            <person name="Pagani I."/>
            <person name="Mikhailova N."/>
            <person name="Ivanova N."/>
            <person name="Mavromatis K."/>
            <person name="Pati A."/>
            <person name="Tapia R."/>
            <person name="Han C."/>
            <person name="Goodwin L."/>
            <person name="Chen A."/>
            <person name="Palaniappan K."/>
            <person name="Land M."/>
            <person name="Hauser L."/>
            <person name="Chang Y.J."/>
            <person name="Jeffries C.D."/>
            <person name="Brambilla E.M."/>
            <person name="Rohde M."/>
            <person name="Goker M."/>
            <person name="Detter J.C."/>
            <person name="Woyke T."/>
            <person name="Bristow J."/>
            <person name="Eisen J.A."/>
            <person name="Markowitz V."/>
            <person name="Hugenholtz P."/>
            <person name="Kyrpides N.C."/>
            <person name="Klenk H.P."/>
        </authorList>
    </citation>
    <scope>NUCLEOTIDE SEQUENCE [LARGE SCALE GENOMIC DNA]</scope>
    <source>
        <strain evidence="2">DSM 21211 / LMG 22137 / NRRL B-23946 / LB-34</strain>
    </source>
</reference>
<dbReference type="AlphaFoldDB" id="E8U4P6"/>
<accession>E8U4P6</accession>
<dbReference type="InterPro" id="IPR011990">
    <property type="entry name" value="TPR-like_helical_dom_sf"/>
</dbReference>
<keyword evidence="2" id="KW-1185">Reference proteome</keyword>
<dbReference type="RefSeq" id="WP_013558414.1">
    <property type="nucleotide sequence ID" value="NC_014958.1"/>
</dbReference>
<dbReference type="EMBL" id="CP002454">
    <property type="protein sequence ID" value="ADV68911.1"/>
    <property type="molecule type" value="Genomic_DNA"/>
</dbReference>
<sequence>MNPDGNPVRALVQVSAARSLQYLEEAHQLAPDDVDITEDLFGRYADLGQYARALGLLDQLRSSTALYRAARILQQGRPGVPRNDSLSLTLLQRAATLEVKTHQQPDPPALMALYGAVCRKAISKERIGPLFVPSRWQLFQQFSVNCTYNPGG</sequence>